<protein>
    <submittedName>
        <fullName evidence="3">Sugar kinase of the NBD/HSP70 family, may contain an N-terminal HTH domain</fullName>
    </submittedName>
</protein>
<comment type="caution">
    <text evidence="3">The sequence shown here is derived from an EMBL/GenBank/DDBJ whole genome shotgun (WGS) entry which is preliminary data.</text>
</comment>
<evidence type="ECO:0000256" key="2">
    <source>
        <dbReference type="SAM" id="Phobius"/>
    </source>
</evidence>
<dbReference type="InterPro" id="IPR043129">
    <property type="entry name" value="ATPase_NBD"/>
</dbReference>
<dbReference type="Proteomes" id="UP000182932">
    <property type="component" value="Unassembled WGS sequence"/>
</dbReference>
<dbReference type="InterPro" id="IPR000600">
    <property type="entry name" value="ROK"/>
</dbReference>
<keyword evidence="3" id="KW-0808">Transferase</keyword>
<organism evidence="3 4">
    <name type="scientific">Marinovum algicola</name>
    <dbReference type="NCBI Taxonomy" id="42444"/>
    <lineage>
        <taxon>Bacteria</taxon>
        <taxon>Pseudomonadati</taxon>
        <taxon>Pseudomonadota</taxon>
        <taxon>Alphaproteobacteria</taxon>
        <taxon>Rhodobacterales</taxon>
        <taxon>Roseobacteraceae</taxon>
        <taxon>Marinovum</taxon>
    </lineage>
</organism>
<dbReference type="InterPro" id="IPR036390">
    <property type="entry name" value="WH_DNA-bd_sf"/>
</dbReference>
<dbReference type="SUPFAM" id="SSF53067">
    <property type="entry name" value="Actin-like ATPase domain"/>
    <property type="match status" value="1"/>
</dbReference>
<comment type="similarity">
    <text evidence="1">Belongs to the ROK (NagC/XylR) family.</text>
</comment>
<keyword evidence="2" id="KW-1133">Transmembrane helix</keyword>
<dbReference type="SUPFAM" id="SSF46785">
    <property type="entry name" value="Winged helix' DNA-binding domain"/>
    <property type="match status" value="1"/>
</dbReference>
<keyword evidence="2" id="KW-0812">Transmembrane</keyword>
<dbReference type="InterPro" id="IPR036388">
    <property type="entry name" value="WH-like_DNA-bd_sf"/>
</dbReference>
<dbReference type="Gene3D" id="1.10.10.10">
    <property type="entry name" value="Winged helix-like DNA-binding domain superfamily/Winged helix DNA-binding domain"/>
    <property type="match status" value="1"/>
</dbReference>
<sequence length="389" mass="42304">MRDYNERLILQLIRSHGELTKAEATQATGLSPNAVSVIFRTLEEENLLIRGTPQRGKIGQPSVPARINPDARHYLGLRIGRRGFDLAIVDFAGALRAVQHDFHQYPTPERSIAFVKSALPKVLRRAGLHKSDISGLGIAMPWELWSWTEEFGAPREEMARWKSVDIRSEISRLVPFPVSIANDATAACTGELMHGAHLGQSDFVYFFVGTFVGGGIVLNSGIFFGRRGNAGGFGPLRVPGRPGRDRLVDHASLTVLEEMLRDAGEDPGRVARDSSVWKDCPGPVQAWIEIAAHGLAHAAVSSLALIDFDAVVIDGAFPEHVRRALVAEVNRQLDGMDLQGVLRPDCEAGRLGGMARAIGAATLPMYQDYAINQNTLMRTGPAPTQPPAS</sequence>
<reference evidence="3 4" key="1">
    <citation type="submission" date="2016-10" db="EMBL/GenBank/DDBJ databases">
        <authorList>
            <person name="Varghese N."/>
            <person name="Submissions S."/>
        </authorList>
    </citation>
    <scope>NUCLEOTIDE SEQUENCE [LARGE SCALE GENOMIC DNA]</scope>
    <source>
        <strain evidence="3 4">FF3</strain>
    </source>
</reference>
<dbReference type="Gene3D" id="3.30.420.40">
    <property type="match status" value="2"/>
</dbReference>
<evidence type="ECO:0000313" key="3">
    <source>
        <dbReference type="EMBL" id="SEJ73679.1"/>
    </source>
</evidence>
<keyword evidence="2" id="KW-0472">Membrane</keyword>
<accession>A0A975WBD0</accession>
<dbReference type="Pfam" id="PF00480">
    <property type="entry name" value="ROK"/>
    <property type="match status" value="1"/>
</dbReference>
<name>A0A975WBD0_9RHOB</name>
<proteinExistence type="inferred from homology"/>
<evidence type="ECO:0000256" key="1">
    <source>
        <dbReference type="ARBA" id="ARBA00006479"/>
    </source>
</evidence>
<dbReference type="PANTHER" id="PTHR18964">
    <property type="entry name" value="ROK (REPRESSOR, ORF, KINASE) FAMILY"/>
    <property type="match status" value="1"/>
</dbReference>
<dbReference type="AlphaFoldDB" id="A0A975WBD0"/>
<keyword evidence="4" id="KW-1185">Reference proteome</keyword>
<dbReference type="Pfam" id="PF13412">
    <property type="entry name" value="HTH_24"/>
    <property type="match status" value="1"/>
</dbReference>
<dbReference type="GO" id="GO:0016301">
    <property type="term" value="F:kinase activity"/>
    <property type="evidence" value="ECO:0007669"/>
    <property type="project" value="UniProtKB-KW"/>
</dbReference>
<feature type="transmembrane region" description="Helical" evidence="2">
    <location>
        <begin position="203"/>
        <end position="224"/>
    </location>
</feature>
<gene>
    <name evidence="3" type="ORF">SAMN04487940_109179</name>
</gene>
<dbReference type="EMBL" id="FNYY01000009">
    <property type="protein sequence ID" value="SEJ73679.1"/>
    <property type="molecule type" value="Genomic_DNA"/>
</dbReference>
<keyword evidence="3" id="KW-0418">Kinase</keyword>
<dbReference type="PANTHER" id="PTHR18964:SF149">
    <property type="entry name" value="BIFUNCTIONAL UDP-N-ACETYLGLUCOSAMINE 2-EPIMERASE_N-ACETYLMANNOSAMINE KINASE"/>
    <property type="match status" value="1"/>
</dbReference>
<evidence type="ECO:0000313" key="4">
    <source>
        <dbReference type="Proteomes" id="UP000182932"/>
    </source>
</evidence>